<evidence type="ECO:0000313" key="2">
    <source>
        <dbReference type="Proteomes" id="UP001081071"/>
    </source>
</evidence>
<evidence type="ECO:0000313" key="1">
    <source>
        <dbReference type="EMBL" id="MCZ4517157.1"/>
    </source>
</evidence>
<evidence type="ECO:0008006" key="3">
    <source>
        <dbReference type="Google" id="ProtNLM"/>
    </source>
</evidence>
<protein>
    <recommendedName>
        <fullName evidence="3">4'-phosphopantetheinyl transferase</fullName>
    </recommendedName>
</protein>
<name>A0ABT4M885_9NOCA</name>
<proteinExistence type="predicted"/>
<dbReference type="Proteomes" id="UP001081071">
    <property type="component" value="Unassembled WGS sequence"/>
</dbReference>
<organism evidence="1 2">
    <name type="scientific">Rhodococcus ruber</name>
    <dbReference type="NCBI Taxonomy" id="1830"/>
    <lineage>
        <taxon>Bacteria</taxon>
        <taxon>Bacillati</taxon>
        <taxon>Actinomycetota</taxon>
        <taxon>Actinomycetes</taxon>
        <taxon>Mycobacteriales</taxon>
        <taxon>Nocardiaceae</taxon>
        <taxon>Rhodococcus</taxon>
    </lineage>
</organism>
<dbReference type="InterPro" id="IPR037143">
    <property type="entry name" value="4-PPantetheinyl_Trfase_dom_sf"/>
</dbReference>
<dbReference type="RefSeq" id="WP_269601766.1">
    <property type="nucleotide sequence ID" value="NZ_JAPWIJ010000001.1"/>
</dbReference>
<sequence length="193" mass="20777">MRTSAVIDVISSRRRSLPRDRAGYPVRLHGRGLIATAVQCRDGVAPDRRSVRADALRRWTVADHGLHASVAHCGADAVVALHPSAPVGVDLQDSRPRPLALAWLGELVGLPGPCTIAQFAECEALIKASHLTKETFHGVRLPDAAPGWRPMHDGYWVHTDVRPDGSAVAVVTTEPLPLRCSVIDGSPRFEEAA</sequence>
<keyword evidence="2" id="KW-1185">Reference proteome</keyword>
<accession>A0ABT4M885</accession>
<dbReference type="EMBL" id="JAPWIJ010000001">
    <property type="protein sequence ID" value="MCZ4517157.1"/>
    <property type="molecule type" value="Genomic_DNA"/>
</dbReference>
<comment type="caution">
    <text evidence="1">The sequence shown here is derived from an EMBL/GenBank/DDBJ whole genome shotgun (WGS) entry which is preliminary data.</text>
</comment>
<reference evidence="1" key="1">
    <citation type="submission" date="2022-12" db="EMBL/GenBank/DDBJ databases">
        <authorList>
            <person name="Krivoruchko A.V."/>
            <person name="Elkin A."/>
        </authorList>
    </citation>
    <scope>NUCLEOTIDE SEQUENCE</scope>
    <source>
        <strain evidence="1">IEGM 1391</strain>
    </source>
</reference>
<gene>
    <name evidence="1" type="ORF">O4220_01420</name>
</gene>
<dbReference type="Gene3D" id="3.90.470.20">
    <property type="entry name" value="4'-phosphopantetheinyl transferase domain"/>
    <property type="match status" value="1"/>
</dbReference>